<dbReference type="RefSeq" id="WP_132429982.1">
    <property type="nucleotide sequence ID" value="NZ_SMFZ01000002.1"/>
</dbReference>
<reference evidence="3 4" key="1">
    <citation type="submission" date="2019-03" db="EMBL/GenBank/DDBJ databases">
        <title>Sequencing the genomes of 1000 actinobacteria strains.</title>
        <authorList>
            <person name="Klenk H.-P."/>
        </authorList>
    </citation>
    <scope>NUCLEOTIDE SEQUENCE [LARGE SCALE GENOMIC DNA]</scope>
    <source>
        <strain evidence="3 4">DSM 44969</strain>
    </source>
</reference>
<dbReference type="OrthoDB" id="482456at2"/>
<keyword evidence="4" id="KW-1185">Reference proteome</keyword>
<evidence type="ECO:0000256" key="1">
    <source>
        <dbReference type="ARBA" id="ARBA00022723"/>
    </source>
</evidence>
<dbReference type="PANTHER" id="PTHR33542:SF5">
    <property type="entry name" value="FERROCHELATASE CHE1"/>
    <property type="match status" value="1"/>
</dbReference>
<sequence length="309" mass="31406">MSVPALVAVAHGSRDPRSAATITALAAEVRGQAPDLDVRVSFLDLSAPRLGDVLDGVAADGHRHAVVVPLLLGNAFHARSDVPGLVASAASRNPLLHIDTSDVLGPDPGTDAAALSRLRDALAAGPHLAGHPVTSQARHVLRGTGFPCEDGARPRGGSHVADGSPTSQVLHGLRGPDMPGEDPLCDPGLGVVLASVGSSRADANRVVADRVDGWRERFGWAAASAAYVTAAEPTPAQAIEAVRAAGARRVVVVPWVLAPGRLPDRIVEAAADGGALVADPVGPHPDLAAAVLRQWAAAVEHGSAARRVG</sequence>
<comment type="caution">
    <text evidence="3">The sequence shown here is derived from an EMBL/GenBank/DDBJ whole genome shotgun (WGS) entry which is preliminary data.</text>
</comment>
<dbReference type="InterPro" id="IPR050963">
    <property type="entry name" value="Sirohydro_Cobaltochel/CbiX"/>
</dbReference>
<dbReference type="GO" id="GO:0016829">
    <property type="term" value="F:lyase activity"/>
    <property type="evidence" value="ECO:0007669"/>
    <property type="project" value="UniProtKB-KW"/>
</dbReference>
<gene>
    <name evidence="3" type="ORF">EV378_5186</name>
</gene>
<dbReference type="Pfam" id="PF01903">
    <property type="entry name" value="CbiX"/>
    <property type="match status" value="2"/>
</dbReference>
<dbReference type="PANTHER" id="PTHR33542">
    <property type="entry name" value="SIROHYDROCHLORIN FERROCHELATASE, CHLOROPLASTIC"/>
    <property type="match status" value="1"/>
</dbReference>
<dbReference type="SUPFAM" id="SSF53800">
    <property type="entry name" value="Chelatase"/>
    <property type="match status" value="2"/>
</dbReference>
<protein>
    <submittedName>
        <fullName evidence="3">Sirohydrochlorin ferrochelatase</fullName>
    </submittedName>
</protein>
<dbReference type="Gene3D" id="3.40.50.1400">
    <property type="match status" value="2"/>
</dbReference>
<evidence type="ECO:0000256" key="2">
    <source>
        <dbReference type="ARBA" id="ARBA00023239"/>
    </source>
</evidence>
<dbReference type="InterPro" id="IPR002762">
    <property type="entry name" value="CbiX-like"/>
</dbReference>
<keyword evidence="1" id="KW-0479">Metal-binding</keyword>
<dbReference type="Proteomes" id="UP000295560">
    <property type="component" value="Unassembled WGS sequence"/>
</dbReference>
<dbReference type="CDD" id="cd03416">
    <property type="entry name" value="CbiX_SirB_N"/>
    <property type="match status" value="1"/>
</dbReference>
<organism evidence="3 4">
    <name type="scientific">Pseudonocardia endophytica</name>
    <dbReference type="NCBI Taxonomy" id="401976"/>
    <lineage>
        <taxon>Bacteria</taxon>
        <taxon>Bacillati</taxon>
        <taxon>Actinomycetota</taxon>
        <taxon>Actinomycetes</taxon>
        <taxon>Pseudonocardiales</taxon>
        <taxon>Pseudonocardiaceae</taxon>
        <taxon>Pseudonocardia</taxon>
    </lineage>
</organism>
<dbReference type="EMBL" id="SMFZ01000002">
    <property type="protein sequence ID" value="TCK21207.1"/>
    <property type="molecule type" value="Genomic_DNA"/>
</dbReference>
<accession>A0A4R1HGE1</accession>
<keyword evidence="2" id="KW-0456">Lyase</keyword>
<dbReference type="AlphaFoldDB" id="A0A4R1HGE1"/>
<name>A0A4R1HGE1_PSEEN</name>
<evidence type="ECO:0000313" key="3">
    <source>
        <dbReference type="EMBL" id="TCK21207.1"/>
    </source>
</evidence>
<evidence type="ECO:0000313" key="4">
    <source>
        <dbReference type="Proteomes" id="UP000295560"/>
    </source>
</evidence>
<proteinExistence type="predicted"/>
<dbReference type="GO" id="GO:0046872">
    <property type="term" value="F:metal ion binding"/>
    <property type="evidence" value="ECO:0007669"/>
    <property type="project" value="UniProtKB-KW"/>
</dbReference>